<reference key="2">
    <citation type="submission" date="2011-10" db="EMBL/GenBank/DDBJ databases">
        <title>The genome and transcriptome sequence of Clonorchis sinensis provide insights into the carcinogenic liver fluke.</title>
        <authorList>
            <person name="Wang X."/>
            <person name="Huang Y."/>
            <person name="Chen W."/>
            <person name="Liu H."/>
            <person name="Guo L."/>
            <person name="Chen Y."/>
            <person name="Luo F."/>
            <person name="Zhou W."/>
            <person name="Sun J."/>
            <person name="Mao Q."/>
            <person name="Liang P."/>
            <person name="Zhou C."/>
            <person name="Tian Y."/>
            <person name="Men J."/>
            <person name="Lv X."/>
            <person name="Huang L."/>
            <person name="Zhou J."/>
            <person name="Hu Y."/>
            <person name="Li R."/>
            <person name="Zhang F."/>
            <person name="Lei H."/>
            <person name="Li X."/>
            <person name="Hu X."/>
            <person name="Liang C."/>
            <person name="Xu J."/>
            <person name="Wu Z."/>
            <person name="Yu X."/>
        </authorList>
    </citation>
    <scope>NUCLEOTIDE SEQUENCE</scope>
    <source>
        <strain>Henan</strain>
    </source>
</reference>
<gene>
    <name evidence="1" type="ORF">CLF_109765</name>
</gene>
<evidence type="ECO:0000313" key="2">
    <source>
        <dbReference type="Proteomes" id="UP000008909"/>
    </source>
</evidence>
<name>G7YSW7_CLOSI</name>
<evidence type="ECO:0000313" key="1">
    <source>
        <dbReference type="EMBL" id="GAA56047.1"/>
    </source>
</evidence>
<reference evidence="1" key="1">
    <citation type="journal article" date="2011" name="Genome Biol.">
        <title>The draft genome of the carcinogenic human liver fluke Clonorchis sinensis.</title>
        <authorList>
            <person name="Wang X."/>
            <person name="Chen W."/>
            <person name="Huang Y."/>
            <person name="Sun J."/>
            <person name="Men J."/>
            <person name="Liu H."/>
            <person name="Luo F."/>
            <person name="Guo L."/>
            <person name="Lv X."/>
            <person name="Deng C."/>
            <person name="Zhou C."/>
            <person name="Fan Y."/>
            <person name="Li X."/>
            <person name="Huang L."/>
            <person name="Hu Y."/>
            <person name="Liang C."/>
            <person name="Hu X."/>
            <person name="Xu J."/>
            <person name="Yu X."/>
        </authorList>
    </citation>
    <scope>NUCLEOTIDE SEQUENCE [LARGE SCALE GENOMIC DNA]</scope>
    <source>
        <strain evidence="1">Henan</strain>
    </source>
</reference>
<proteinExistence type="predicted"/>
<dbReference type="Proteomes" id="UP000008909">
    <property type="component" value="Unassembled WGS sequence"/>
</dbReference>
<dbReference type="EMBL" id="DF144143">
    <property type="protein sequence ID" value="GAA56047.1"/>
    <property type="molecule type" value="Genomic_DNA"/>
</dbReference>
<keyword evidence="2" id="KW-1185">Reference proteome</keyword>
<organism evidence="1 2">
    <name type="scientific">Clonorchis sinensis</name>
    <name type="common">Chinese liver fluke</name>
    <dbReference type="NCBI Taxonomy" id="79923"/>
    <lineage>
        <taxon>Eukaryota</taxon>
        <taxon>Metazoa</taxon>
        <taxon>Spiralia</taxon>
        <taxon>Lophotrochozoa</taxon>
        <taxon>Platyhelminthes</taxon>
        <taxon>Trematoda</taxon>
        <taxon>Digenea</taxon>
        <taxon>Opisthorchiida</taxon>
        <taxon>Opisthorchiata</taxon>
        <taxon>Opisthorchiidae</taxon>
        <taxon>Clonorchis</taxon>
    </lineage>
</organism>
<dbReference type="AlphaFoldDB" id="G7YSW7"/>
<accession>G7YSW7</accession>
<protein>
    <submittedName>
        <fullName evidence="1">Uncharacterized protein</fullName>
    </submittedName>
</protein>
<sequence>MRFDYADYNRGIVTRNDCGKATNEDDCQTLRTSMTKHRIRRKWLFIHSLTAVKRDVLETQYYALQRTSLNTGKGSWYNAEYGTEDHIVSSSLVLIVTAKPTYAENVTNNERFFSLGIISTPQLTNSNGDSNLQTPRYYQEDERLISSVINSHLEHYAIGSSVTGFTSGGRIRTSQMKGLLEPFSDFLCPQAYPTASGGKINRAPTRKVLLFVRYCVMLHKLLITDPSHLPVSNHSSTQQ</sequence>